<dbReference type="SUPFAM" id="SSF49313">
    <property type="entry name" value="Cadherin-like"/>
    <property type="match status" value="6"/>
</dbReference>
<keyword evidence="9" id="KW-1015">Disulfide bond</keyword>
<dbReference type="InterPro" id="IPR020894">
    <property type="entry name" value="Cadherin_CS"/>
</dbReference>
<feature type="domain" description="Cadherin" evidence="13">
    <location>
        <begin position="424"/>
        <end position="551"/>
    </location>
</feature>
<gene>
    <name evidence="14" type="ORF">CRM22_008911</name>
</gene>
<dbReference type="OrthoDB" id="6252479at2759"/>
<dbReference type="PANTHER" id="PTHR24028:SF146">
    <property type="entry name" value="CADHERIN 96CB, ISOFORM D-RELATED"/>
    <property type="match status" value="1"/>
</dbReference>
<feature type="transmembrane region" description="Helical" evidence="12">
    <location>
        <begin position="986"/>
        <end position="1010"/>
    </location>
</feature>
<protein>
    <recommendedName>
        <fullName evidence="13">Cadherin domain-containing protein</fullName>
    </recommendedName>
</protein>
<evidence type="ECO:0000256" key="5">
    <source>
        <dbReference type="ARBA" id="ARBA00022737"/>
    </source>
</evidence>
<dbReference type="InterPro" id="IPR015919">
    <property type="entry name" value="Cadherin-like_sf"/>
</dbReference>
<dbReference type="STRING" id="147828.A0A4S2LG34"/>
<keyword evidence="2" id="KW-0245">EGF-like domain</keyword>
<keyword evidence="10" id="KW-0325">Glycoprotein</keyword>
<evidence type="ECO:0000256" key="6">
    <source>
        <dbReference type="ARBA" id="ARBA00022837"/>
    </source>
</evidence>
<feature type="domain" description="Cadherin" evidence="13">
    <location>
        <begin position="50"/>
        <end position="196"/>
    </location>
</feature>
<evidence type="ECO:0000256" key="9">
    <source>
        <dbReference type="ARBA" id="ARBA00023157"/>
    </source>
</evidence>
<evidence type="ECO:0000313" key="15">
    <source>
        <dbReference type="Proteomes" id="UP000308267"/>
    </source>
</evidence>
<comment type="caution">
    <text evidence="14">The sequence shown here is derived from an EMBL/GenBank/DDBJ whole genome shotgun (WGS) entry which is preliminary data.</text>
</comment>
<feature type="domain" description="Cadherin" evidence="13">
    <location>
        <begin position="671"/>
        <end position="778"/>
    </location>
</feature>
<dbReference type="GO" id="GO:0007156">
    <property type="term" value="P:homophilic cell adhesion via plasma membrane adhesion molecules"/>
    <property type="evidence" value="ECO:0007669"/>
    <property type="project" value="InterPro"/>
</dbReference>
<dbReference type="CDD" id="cd11304">
    <property type="entry name" value="Cadherin_repeat"/>
    <property type="match status" value="6"/>
</dbReference>
<sequence>MQAVPIIDGVSGSNIFSLKLFILAMMEIPMLMTEENNVGSNNCMQGARIEERIVNVSVEENSALGTQICVLSSFTYREKIALGWKYRFGWNSSLFAVDPLNGTLTTKTELDAEALCQIARMDESSLIIDSRKKDTRRKFADVRTDSGPIVDRLSCSPDGHVWVNLHVNLLTDDLNLCIVYRVSVLVKDVDDNGPEFPSRSWYKLLKEMLYRKGRRITLPEAKDADLIEEHRRVFYRISALETAPFRLSSETASQPELVVTRDLDAEEQRHHRFVLTAYSPNLKWMRKATPRLPNPEDTHAEAHLEVHIEIENMNDNEPWFEYTTYNVSVNEDTPVGMSIFRMSARDADEAAHLVYSMGPFEQTLTSSSTFTIEADGTVRLRKALDYELCQLHALAVQVSDGEFMAQTRLLVHVLDTNDEPPVFDLNPMPLVIEENTSTGKIIGQIRIHDADSDSVNGKVLCWEPTHLQRKQALSFQPDLHISPAAGSYDLLTNMAVDRESATKDNIGHLRVFIVCSDGNALSDGVAGSGKHTTTMSILVIIDDINDNSPVFTKSIYHVNMTENNSIGQEIVQIKAEDEDEGQNANITYSILDTANFKVDPSSGWITANTVFDREARDSYQVTIVASDQGSPPLSSTALLNLTVLETKQPNPIGRADQKQTEFSFSSRSGRRLEADTFMVRENAPPNTYIGDVVASQDQWHGSGTMYFELLDDIPNLYSTRFRLLRNGSLYTTTKLDREEREEYQLEVRVNSQIIVGSVISTGKITIRVLDENDNVPSFVHPPGLLSAYRVNKPERTKTENGASNILYDQPFVATDVTFHSETLPSEALSAVNSTLIWNRTEAKNDISTAMQVGVQEKPGYVVTTLKAIDADIENNGRVTYDIIEISDPSGQPTNHMQSDPLLQVDPNLGEVTLRRTPFSEELGIHYFRVGASDNGYTKANTEFKILVLVITDTSPIADTSSIPGLNNFARDKEQSQPSIIRLNSNIIIAAYSATLSVLLFIVVIIVTIAIRRRTQRRPQWNRSAKKDETNRLDLHFTDEHRAEKPGTLISENQNSQKHWVIPPHSEVTRSDKARGLTANIRDVHYTYGYTCANFDNSESSDSSKINEIFHKRLKPDFEPFVIGGVQPFSISSFTSSETEESANGPPVVIEITGSIAQPFENLNLRSANMTTVNFLEAVMKDTEQLNQLNLAVYEIRGSPT</sequence>
<dbReference type="SMART" id="SM00112">
    <property type="entry name" value="CA"/>
    <property type="match status" value="6"/>
</dbReference>
<dbReference type="GO" id="GO:0005886">
    <property type="term" value="C:plasma membrane"/>
    <property type="evidence" value="ECO:0007669"/>
    <property type="project" value="InterPro"/>
</dbReference>
<feature type="domain" description="Cadherin" evidence="13">
    <location>
        <begin position="221"/>
        <end position="320"/>
    </location>
</feature>
<keyword evidence="3 12" id="KW-0812">Transmembrane</keyword>
<organism evidence="14 15">
    <name type="scientific">Opisthorchis felineus</name>
    <dbReference type="NCBI Taxonomy" id="147828"/>
    <lineage>
        <taxon>Eukaryota</taxon>
        <taxon>Metazoa</taxon>
        <taxon>Spiralia</taxon>
        <taxon>Lophotrochozoa</taxon>
        <taxon>Platyhelminthes</taxon>
        <taxon>Trematoda</taxon>
        <taxon>Digenea</taxon>
        <taxon>Opisthorchiida</taxon>
        <taxon>Opisthorchiata</taxon>
        <taxon>Opisthorchiidae</taxon>
        <taxon>Opisthorchis</taxon>
    </lineage>
</organism>
<evidence type="ECO:0000259" key="13">
    <source>
        <dbReference type="PROSITE" id="PS50268"/>
    </source>
</evidence>
<evidence type="ECO:0000256" key="3">
    <source>
        <dbReference type="ARBA" id="ARBA00022692"/>
    </source>
</evidence>
<dbReference type="EMBL" id="SJOL01008723">
    <property type="protein sequence ID" value="TGZ59719.1"/>
    <property type="molecule type" value="Genomic_DNA"/>
</dbReference>
<keyword evidence="6 11" id="KW-0106">Calcium</keyword>
<evidence type="ECO:0000256" key="2">
    <source>
        <dbReference type="ARBA" id="ARBA00022536"/>
    </source>
</evidence>
<dbReference type="Proteomes" id="UP000308267">
    <property type="component" value="Unassembled WGS sequence"/>
</dbReference>
<dbReference type="PROSITE" id="PS50268">
    <property type="entry name" value="CADHERIN_2"/>
    <property type="match status" value="7"/>
</dbReference>
<evidence type="ECO:0000256" key="10">
    <source>
        <dbReference type="ARBA" id="ARBA00023180"/>
    </source>
</evidence>
<evidence type="ECO:0000256" key="12">
    <source>
        <dbReference type="SAM" id="Phobius"/>
    </source>
</evidence>
<feature type="domain" description="Cadherin" evidence="13">
    <location>
        <begin position="552"/>
        <end position="653"/>
    </location>
</feature>
<evidence type="ECO:0000313" key="14">
    <source>
        <dbReference type="EMBL" id="TGZ59719.1"/>
    </source>
</evidence>
<feature type="domain" description="Cadherin" evidence="13">
    <location>
        <begin position="844"/>
        <end position="957"/>
    </location>
</feature>
<dbReference type="PANTHER" id="PTHR24028">
    <property type="entry name" value="CADHERIN-87A"/>
    <property type="match status" value="1"/>
</dbReference>
<proteinExistence type="predicted"/>
<accession>A0A4S2LG34</accession>
<evidence type="ECO:0000256" key="7">
    <source>
        <dbReference type="ARBA" id="ARBA00022989"/>
    </source>
</evidence>
<dbReference type="FunFam" id="2.60.40.60:FF:000013">
    <property type="entry name" value="Cadherin EGF LAG seven-pass G-type receptor"/>
    <property type="match status" value="1"/>
</dbReference>
<name>A0A4S2LG34_OPIFE</name>
<feature type="domain" description="Cadherin" evidence="13">
    <location>
        <begin position="321"/>
        <end position="423"/>
    </location>
</feature>
<reference evidence="14 15" key="1">
    <citation type="journal article" date="2019" name="BMC Genomics">
        <title>New insights from Opisthorchis felineus genome: update on genomics of the epidemiologically important liver flukes.</title>
        <authorList>
            <person name="Ershov N.I."/>
            <person name="Mordvinov V.A."/>
            <person name="Prokhortchouk E.B."/>
            <person name="Pakharukova M.Y."/>
            <person name="Gunbin K.V."/>
            <person name="Ustyantsev K."/>
            <person name="Genaev M.A."/>
            <person name="Blinov A.G."/>
            <person name="Mazur A."/>
            <person name="Boulygina E."/>
            <person name="Tsygankova S."/>
            <person name="Khrameeva E."/>
            <person name="Chekanov N."/>
            <person name="Fan G."/>
            <person name="Xiao A."/>
            <person name="Zhang H."/>
            <person name="Xu X."/>
            <person name="Yang H."/>
            <person name="Solovyev V."/>
            <person name="Lee S.M."/>
            <person name="Liu X."/>
            <person name="Afonnikov D.A."/>
            <person name="Skryabin K.G."/>
        </authorList>
    </citation>
    <scope>NUCLEOTIDE SEQUENCE [LARGE SCALE GENOMIC DNA]</scope>
    <source>
        <strain evidence="14">AK-0245</strain>
        <tissue evidence="14">Whole organism</tissue>
    </source>
</reference>
<evidence type="ECO:0000256" key="4">
    <source>
        <dbReference type="ARBA" id="ARBA00022729"/>
    </source>
</evidence>
<dbReference type="Pfam" id="PF00028">
    <property type="entry name" value="Cadherin"/>
    <property type="match status" value="3"/>
</dbReference>
<keyword evidence="4" id="KW-0732">Signal</keyword>
<evidence type="ECO:0000256" key="8">
    <source>
        <dbReference type="ARBA" id="ARBA00023136"/>
    </source>
</evidence>
<dbReference type="Gene3D" id="2.60.40.60">
    <property type="entry name" value="Cadherins"/>
    <property type="match status" value="7"/>
</dbReference>
<keyword evidence="8 12" id="KW-0472">Membrane</keyword>
<comment type="subcellular location">
    <subcellularLocation>
        <location evidence="1">Membrane</location>
        <topology evidence="1">Single-pass membrane protein</topology>
    </subcellularLocation>
</comment>
<dbReference type="GO" id="GO:0005509">
    <property type="term" value="F:calcium ion binding"/>
    <property type="evidence" value="ECO:0007669"/>
    <property type="project" value="UniProtKB-UniRule"/>
</dbReference>
<keyword evidence="5" id="KW-0677">Repeat</keyword>
<evidence type="ECO:0000256" key="1">
    <source>
        <dbReference type="ARBA" id="ARBA00004167"/>
    </source>
</evidence>
<dbReference type="InterPro" id="IPR002126">
    <property type="entry name" value="Cadherin-like_dom"/>
</dbReference>
<dbReference type="AlphaFoldDB" id="A0A4S2LG34"/>
<evidence type="ECO:0000256" key="11">
    <source>
        <dbReference type="PROSITE-ProRule" id="PRU00043"/>
    </source>
</evidence>
<dbReference type="PROSITE" id="PS00232">
    <property type="entry name" value="CADHERIN_1"/>
    <property type="match status" value="2"/>
</dbReference>
<keyword evidence="7 12" id="KW-1133">Transmembrane helix</keyword>
<dbReference type="PRINTS" id="PR00205">
    <property type="entry name" value="CADHERIN"/>
</dbReference>
<keyword evidence="15" id="KW-1185">Reference proteome</keyword>
<dbReference type="InterPro" id="IPR050174">
    <property type="entry name" value="Protocadherin/Cadherin-CA"/>
</dbReference>